<dbReference type="InterPro" id="IPR046341">
    <property type="entry name" value="SET_dom_sf"/>
</dbReference>
<keyword evidence="11" id="KW-1185">Reference proteome</keyword>
<feature type="domain" description="MYND-type" evidence="9">
    <location>
        <begin position="350"/>
        <end position="417"/>
    </location>
</feature>
<dbReference type="Pfam" id="PF00856">
    <property type="entry name" value="SET"/>
    <property type="match status" value="1"/>
</dbReference>
<feature type="domain" description="SET" evidence="8">
    <location>
        <begin position="305"/>
        <end position="636"/>
    </location>
</feature>
<dbReference type="Proteomes" id="UP000242188">
    <property type="component" value="Unassembled WGS sequence"/>
</dbReference>
<dbReference type="Gene3D" id="2.170.270.10">
    <property type="entry name" value="SET domain"/>
    <property type="match status" value="1"/>
</dbReference>
<dbReference type="OrthoDB" id="5945798at2759"/>
<reference evidence="10 11" key="1">
    <citation type="journal article" date="2017" name="Nat. Ecol. Evol.">
        <title>Scallop genome provides insights into evolution of bilaterian karyotype and development.</title>
        <authorList>
            <person name="Wang S."/>
            <person name="Zhang J."/>
            <person name="Jiao W."/>
            <person name="Li J."/>
            <person name="Xun X."/>
            <person name="Sun Y."/>
            <person name="Guo X."/>
            <person name="Huan P."/>
            <person name="Dong B."/>
            <person name="Zhang L."/>
            <person name="Hu X."/>
            <person name="Sun X."/>
            <person name="Wang J."/>
            <person name="Zhao C."/>
            <person name="Wang Y."/>
            <person name="Wang D."/>
            <person name="Huang X."/>
            <person name="Wang R."/>
            <person name="Lv J."/>
            <person name="Li Y."/>
            <person name="Zhang Z."/>
            <person name="Liu B."/>
            <person name="Lu W."/>
            <person name="Hui Y."/>
            <person name="Liang J."/>
            <person name="Zhou Z."/>
            <person name="Hou R."/>
            <person name="Li X."/>
            <person name="Liu Y."/>
            <person name="Li H."/>
            <person name="Ning X."/>
            <person name="Lin Y."/>
            <person name="Zhao L."/>
            <person name="Xing Q."/>
            <person name="Dou J."/>
            <person name="Li Y."/>
            <person name="Mao J."/>
            <person name="Guo H."/>
            <person name="Dou H."/>
            <person name="Li T."/>
            <person name="Mu C."/>
            <person name="Jiang W."/>
            <person name="Fu Q."/>
            <person name="Fu X."/>
            <person name="Miao Y."/>
            <person name="Liu J."/>
            <person name="Yu Q."/>
            <person name="Li R."/>
            <person name="Liao H."/>
            <person name="Li X."/>
            <person name="Kong Y."/>
            <person name="Jiang Z."/>
            <person name="Chourrout D."/>
            <person name="Li R."/>
            <person name="Bao Z."/>
        </authorList>
    </citation>
    <scope>NUCLEOTIDE SEQUENCE [LARGE SCALE GENOMIC DNA]</scope>
    <source>
        <strain evidence="10 11">PY_sf001</strain>
    </source>
</reference>
<accession>A0A210Q135</accession>
<dbReference type="GO" id="GO:0042799">
    <property type="term" value="F:histone H4K20 methyltransferase activity"/>
    <property type="evidence" value="ECO:0007669"/>
    <property type="project" value="TreeGrafter"/>
</dbReference>
<proteinExistence type="predicted"/>
<dbReference type="Pfam" id="PF01753">
    <property type="entry name" value="zf-MYND"/>
    <property type="match status" value="2"/>
</dbReference>
<dbReference type="STRING" id="6573.A0A210Q135"/>
<name>A0A210Q135_MIZYE</name>
<evidence type="ECO:0000256" key="7">
    <source>
        <dbReference type="PROSITE-ProRule" id="PRU00134"/>
    </source>
</evidence>
<dbReference type="AlphaFoldDB" id="A0A210Q135"/>
<keyword evidence="5 7" id="KW-0863">Zinc-finger</keyword>
<dbReference type="InterPro" id="IPR002893">
    <property type="entry name" value="Znf_MYND"/>
</dbReference>
<evidence type="ECO:0000256" key="1">
    <source>
        <dbReference type="ARBA" id="ARBA00022603"/>
    </source>
</evidence>
<protein>
    <submittedName>
        <fullName evidence="10">SET and MYND domain-containing protein 5</fullName>
    </submittedName>
</protein>
<comment type="caution">
    <text evidence="10">The sequence shown here is derived from an EMBL/GenBank/DDBJ whole genome shotgun (WGS) entry which is preliminary data.</text>
</comment>
<evidence type="ECO:0000256" key="2">
    <source>
        <dbReference type="ARBA" id="ARBA00022679"/>
    </source>
</evidence>
<dbReference type="SUPFAM" id="SSF48452">
    <property type="entry name" value="TPR-like"/>
    <property type="match status" value="2"/>
</dbReference>
<evidence type="ECO:0000313" key="11">
    <source>
        <dbReference type="Proteomes" id="UP000242188"/>
    </source>
</evidence>
<evidence type="ECO:0000256" key="5">
    <source>
        <dbReference type="ARBA" id="ARBA00022771"/>
    </source>
</evidence>
<gene>
    <name evidence="10" type="ORF">KP79_PYT24636</name>
</gene>
<evidence type="ECO:0000256" key="4">
    <source>
        <dbReference type="ARBA" id="ARBA00022723"/>
    </source>
</evidence>
<dbReference type="PANTHER" id="PTHR46402">
    <property type="entry name" value="SET AND MYND DOMAIN-CONTAINING PROTEIN 5"/>
    <property type="match status" value="1"/>
</dbReference>
<dbReference type="GO" id="GO:0008270">
    <property type="term" value="F:zinc ion binding"/>
    <property type="evidence" value="ECO:0007669"/>
    <property type="project" value="UniProtKB-KW"/>
</dbReference>
<evidence type="ECO:0000259" key="9">
    <source>
        <dbReference type="PROSITE" id="PS50865"/>
    </source>
</evidence>
<keyword evidence="4" id="KW-0479">Metal-binding</keyword>
<dbReference type="InterPro" id="IPR019734">
    <property type="entry name" value="TPR_rpt"/>
</dbReference>
<organism evidence="10 11">
    <name type="scientific">Mizuhopecten yessoensis</name>
    <name type="common">Japanese scallop</name>
    <name type="synonym">Patinopecten yessoensis</name>
    <dbReference type="NCBI Taxonomy" id="6573"/>
    <lineage>
        <taxon>Eukaryota</taxon>
        <taxon>Metazoa</taxon>
        <taxon>Spiralia</taxon>
        <taxon>Lophotrochozoa</taxon>
        <taxon>Mollusca</taxon>
        <taxon>Bivalvia</taxon>
        <taxon>Autobranchia</taxon>
        <taxon>Pteriomorphia</taxon>
        <taxon>Pectinida</taxon>
        <taxon>Pectinoidea</taxon>
        <taxon>Pectinidae</taxon>
        <taxon>Mizuhopecten</taxon>
    </lineage>
</organism>
<evidence type="ECO:0000256" key="6">
    <source>
        <dbReference type="ARBA" id="ARBA00022833"/>
    </source>
</evidence>
<dbReference type="EMBL" id="NEDP02005269">
    <property type="protein sequence ID" value="OWF42460.1"/>
    <property type="molecule type" value="Genomic_DNA"/>
</dbReference>
<keyword evidence="1" id="KW-0489">Methyltransferase</keyword>
<evidence type="ECO:0000313" key="10">
    <source>
        <dbReference type="EMBL" id="OWF42460.1"/>
    </source>
</evidence>
<dbReference type="PROSITE" id="PS50865">
    <property type="entry name" value="ZF_MYND_2"/>
    <property type="match status" value="2"/>
</dbReference>
<dbReference type="SUPFAM" id="SSF144232">
    <property type="entry name" value="HIT/MYND zinc finger-like"/>
    <property type="match status" value="2"/>
</dbReference>
<keyword evidence="2" id="KW-0808">Transferase</keyword>
<dbReference type="Gene3D" id="1.25.40.10">
    <property type="entry name" value="Tetratricopeptide repeat domain"/>
    <property type="match status" value="1"/>
</dbReference>
<dbReference type="InterPro" id="IPR011990">
    <property type="entry name" value="TPR-like_helical_dom_sf"/>
</dbReference>
<dbReference type="GO" id="GO:0032259">
    <property type="term" value="P:methylation"/>
    <property type="evidence" value="ECO:0007669"/>
    <property type="project" value="UniProtKB-KW"/>
</dbReference>
<sequence>MQYRNKMATTSDVLLRYGDDAYNVKDFDIAASFYSSAATQNVVSDYSEILKKRSKCYYKTGKYARAFDDIVEILKIWPSWTEGYIYAGSCLTYLKDLKNAMLMYTRGLNLDHGNEVIQKGLLNVKAKLSENGGTTYDPLTLCTQDAYPGDEELVKMEQTKLDKIGSVEIPEFLNVPDTLKLRGLIQSVCKHKEDGDYNLAESSLVAAIREDADNYSLCHVLAEILYQKNNHEKAFQYCEMIPKHLRSFDTWILGSKIRHALNAHVSAELWLRYATKFGGKRAEEAAMVFQDVRVQRLYDPLTSGTKVNIRFTEFGRTMHCTEELNKGAYLFREEPLIIAQTIDTLDVQACGHCGKSMITAEQYFGQGVFRQNNQIRAAVEKYWPKKTVYSCEKCETEVYCSKSCRTGAWEDYHQILCSSTNKNIDKLHHVCQQFKKLREENCRVWDGVWNAAFSPMTLAQLWARIICDAKRIAKARGGTTPDRRDMAKAKAKYRRFIAYGSARNARVVPKMMAIMREIFSDLADGVTMEITDKEFEGRYFQIACNIQEFADPEPPYKSFVANAKAKPQVWACVSPHIRSEPPEATFTGLFMLHACMNHSCDNNAEVRDRFVDGRPGIALQTKKTIAAGQEVTISYIDNQMCRQDRQSWLYQSYNFWCMCTKCQFEGDDSTSCTNCKKQASRDKLFPACSRCHHAWYCSSHCQKVAWKKGHKSICNK</sequence>
<dbReference type="InterPro" id="IPR001214">
    <property type="entry name" value="SET_dom"/>
</dbReference>
<dbReference type="GO" id="GO:0045814">
    <property type="term" value="P:negative regulation of gene expression, epigenetic"/>
    <property type="evidence" value="ECO:0007669"/>
    <property type="project" value="TreeGrafter"/>
</dbReference>
<evidence type="ECO:0000256" key="3">
    <source>
        <dbReference type="ARBA" id="ARBA00022691"/>
    </source>
</evidence>
<keyword evidence="3" id="KW-0949">S-adenosyl-L-methionine</keyword>
<dbReference type="Gene3D" id="6.10.140.2220">
    <property type="match status" value="2"/>
</dbReference>
<dbReference type="PROSITE" id="PS01360">
    <property type="entry name" value="ZF_MYND_1"/>
    <property type="match status" value="1"/>
</dbReference>
<dbReference type="PROSITE" id="PS50280">
    <property type="entry name" value="SET"/>
    <property type="match status" value="1"/>
</dbReference>
<keyword evidence="6" id="KW-0862">Zinc</keyword>
<dbReference type="CDD" id="cd20071">
    <property type="entry name" value="SET_SMYD"/>
    <property type="match status" value="1"/>
</dbReference>
<feature type="domain" description="MYND-type" evidence="9">
    <location>
        <begin position="672"/>
        <end position="714"/>
    </location>
</feature>
<dbReference type="SUPFAM" id="SSF82199">
    <property type="entry name" value="SET domain"/>
    <property type="match status" value="1"/>
</dbReference>
<dbReference type="SMART" id="SM00028">
    <property type="entry name" value="TPR"/>
    <property type="match status" value="3"/>
</dbReference>
<evidence type="ECO:0000259" key="8">
    <source>
        <dbReference type="PROSITE" id="PS50280"/>
    </source>
</evidence>
<dbReference type="PANTHER" id="PTHR46402:SF2">
    <property type="entry name" value="HISTONE-LYSINE N-TRIMETHYLTRANSFERASE SMYD5"/>
    <property type="match status" value="1"/>
</dbReference>